<organism evidence="2 3">
    <name type="scientific">Microcoleus anatoxicus PTRS2</name>
    <dbReference type="NCBI Taxonomy" id="2705321"/>
    <lineage>
        <taxon>Bacteria</taxon>
        <taxon>Bacillati</taxon>
        <taxon>Cyanobacteriota</taxon>
        <taxon>Cyanophyceae</taxon>
        <taxon>Oscillatoriophycideae</taxon>
        <taxon>Oscillatoriales</taxon>
        <taxon>Microcoleaceae</taxon>
        <taxon>Microcoleus</taxon>
        <taxon>Microcoleus anatoxicus</taxon>
    </lineage>
</organism>
<dbReference type="NCBIfam" id="TIGR02595">
    <property type="entry name" value="PEP_CTERM"/>
    <property type="match status" value="1"/>
</dbReference>
<keyword evidence="1" id="KW-0732">Signal</keyword>
<dbReference type="Proteomes" id="UP001384579">
    <property type="component" value="Unassembled WGS sequence"/>
</dbReference>
<dbReference type="InterPro" id="IPR013424">
    <property type="entry name" value="Ice-binding_C"/>
</dbReference>
<protein>
    <submittedName>
        <fullName evidence="2">PEP-CTERM sorting domain-containing protein</fullName>
    </submittedName>
</protein>
<feature type="chain" id="PRO_5047221260" evidence="1">
    <location>
        <begin position="32"/>
        <end position="268"/>
    </location>
</feature>
<accession>A0ABU8YR63</accession>
<evidence type="ECO:0000313" key="2">
    <source>
        <dbReference type="EMBL" id="MEK0186881.1"/>
    </source>
</evidence>
<name>A0ABU8YR63_9CYAN</name>
<evidence type="ECO:0000256" key="1">
    <source>
        <dbReference type="SAM" id="SignalP"/>
    </source>
</evidence>
<gene>
    <name evidence="2" type="ORF">WMG39_18790</name>
</gene>
<keyword evidence="3" id="KW-1185">Reference proteome</keyword>
<reference evidence="2 3" key="1">
    <citation type="journal article" date="2020" name="Harmful Algae">
        <title>Molecular and morphological characterization of a novel dihydroanatoxin-a producing Microcoleus species (cyanobacteria) from the Russian River, California, USA.</title>
        <authorList>
            <person name="Conklin K.Y."/>
            <person name="Stancheva R."/>
            <person name="Otten T.G."/>
            <person name="Fadness R."/>
            <person name="Boyer G.L."/>
            <person name="Read B."/>
            <person name="Zhang X."/>
            <person name="Sheath R.G."/>
        </authorList>
    </citation>
    <scope>NUCLEOTIDE SEQUENCE [LARGE SCALE GENOMIC DNA]</scope>
    <source>
        <strain evidence="2 3">PTRS2</strain>
    </source>
</reference>
<dbReference type="RefSeq" id="WP_340518847.1">
    <property type="nucleotide sequence ID" value="NZ_JBBLXS010000271.1"/>
</dbReference>
<proteinExistence type="predicted"/>
<feature type="signal peptide" evidence="1">
    <location>
        <begin position="1"/>
        <end position="31"/>
    </location>
</feature>
<sequence length="268" mass="28687">MTALTLVKKTSFTVASLAATVVLSICTPAEAFMFGTTGIQFDEDTDISFTFDRSQGAYQSSLWVAQALPNNSGYSNISSLFRETKPSDNGPANNWQGSFGNAVTSNNGAISQTFTFLKDQIYALLLWSDTGSGKPFEQYVSSSTFMNSSLWFAAQSKFGRTDCLAIGCQQAVFGNFSLNYNSTEPFSNVNAGKGPEQFQSVTSAQLGEGIKISFDDGQGLSEADFQQFSVTAQAVPEPMSLLGTILGIGALGAARAKKNITSLRKNDF</sequence>
<comment type="caution">
    <text evidence="2">The sequence shown here is derived from an EMBL/GenBank/DDBJ whole genome shotgun (WGS) entry which is preliminary data.</text>
</comment>
<evidence type="ECO:0000313" key="3">
    <source>
        <dbReference type="Proteomes" id="UP001384579"/>
    </source>
</evidence>
<dbReference type="EMBL" id="JBBLXS010000271">
    <property type="protein sequence ID" value="MEK0186881.1"/>
    <property type="molecule type" value="Genomic_DNA"/>
</dbReference>